<dbReference type="AlphaFoldDB" id="A0AAU9J439"/>
<organism evidence="1 2">
    <name type="scientific">Blepharisma stoltei</name>
    <dbReference type="NCBI Taxonomy" id="1481888"/>
    <lineage>
        <taxon>Eukaryota</taxon>
        <taxon>Sar</taxon>
        <taxon>Alveolata</taxon>
        <taxon>Ciliophora</taxon>
        <taxon>Postciliodesmatophora</taxon>
        <taxon>Heterotrichea</taxon>
        <taxon>Heterotrichida</taxon>
        <taxon>Blepharismidae</taxon>
        <taxon>Blepharisma</taxon>
    </lineage>
</organism>
<accession>A0AAU9J439</accession>
<evidence type="ECO:0000313" key="1">
    <source>
        <dbReference type="EMBL" id="CAG9322974.1"/>
    </source>
</evidence>
<proteinExistence type="predicted"/>
<name>A0AAU9J439_9CILI</name>
<sequence length="75" mass="8988">MSNIFKYMDNLDINKLISILEISYKFIPGLHNYINQMLTKIYYKKIASISYDSFEKWISSYIYGINIFAKFQNII</sequence>
<comment type="caution">
    <text evidence="1">The sequence shown here is derived from an EMBL/GenBank/DDBJ whole genome shotgun (WGS) entry which is preliminary data.</text>
</comment>
<reference evidence="1" key="1">
    <citation type="submission" date="2021-09" db="EMBL/GenBank/DDBJ databases">
        <authorList>
            <consortium name="AG Swart"/>
            <person name="Singh M."/>
            <person name="Singh A."/>
            <person name="Seah K."/>
            <person name="Emmerich C."/>
        </authorList>
    </citation>
    <scope>NUCLEOTIDE SEQUENCE</scope>
    <source>
        <strain evidence="1">ATCC30299</strain>
    </source>
</reference>
<keyword evidence="2" id="KW-1185">Reference proteome</keyword>
<protein>
    <submittedName>
        <fullName evidence="1">Uncharacterized protein</fullName>
    </submittedName>
</protein>
<dbReference type="EMBL" id="CAJZBQ010000033">
    <property type="protein sequence ID" value="CAG9322974.1"/>
    <property type="molecule type" value="Genomic_DNA"/>
</dbReference>
<dbReference type="Proteomes" id="UP001162131">
    <property type="component" value="Unassembled WGS sequence"/>
</dbReference>
<gene>
    <name evidence="1" type="ORF">BSTOLATCC_MIC32879</name>
</gene>
<evidence type="ECO:0000313" key="2">
    <source>
        <dbReference type="Proteomes" id="UP001162131"/>
    </source>
</evidence>